<accession>A0A1Q5PVA1</accession>
<dbReference type="RefSeq" id="WP_073824491.1">
    <property type="nucleotide sequence ID" value="NZ_JAUNKL010000016.1"/>
</dbReference>
<dbReference type="FunCoup" id="A0A1Q5PVA1">
    <property type="interactions" value="1"/>
</dbReference>
<dbReference type="STRING" id="52770.BSZ40_06665"/>
<evidence type="ECO:0000313" key="3">
    <source>
        <dbReference type="Proteomes" id="UP000185612"/>
    </source>
</evidence>
<gene>
    <name evidence="2" type="ORF">BSZ40_06665</name>
</gene>
<keyword evidence="1" id="KW-0472">Membrane</keyword>
<comment type="caution">
    <text evidence="2">The sequence shown here is derived from an EMBL/GenBank/DDBJ whole genome shotgun (WGS) entry which is preliminary data.</text>
</comment>
<feature type="transmembrane region" description="Helical" evidence="1">
    <location>
        <begin position="71"/>
        <end position="91"/>
    </location>
</feature>
<dbReference type="AlphaFoldDB" id="A0A1Q5PVA1"/>
<dbReference type="InterPro" id="IPR003425">
    <property type="entry name" value="CCB3/YggT"/>
</dbReference>
<keyword evidence="3" id="KW-1185">Reference proteome</keyword>
<protein>
    <submittedName>
        <fullName evidence="2">YggT family protein</fullName>
    </submittedName>
</protein>
<sequence>MSWLASAGAVLISLYLFVLLGRVVLDWIAFANPRFAPRGLLLVAANLVYLLTDRPVRLVNRLIPPVRLGPVALDLGFIALFFGLSLLANVLRALA</sequence>
<evidence type="ECO:0000256" key="1">
    <source>
        <dbReference type="SAM" id="Phobius"/>
    </source>
</evidence>
<organism evidence="2 3">
    <name type="scientific">Buchananella hordeovulneris</name>
    <dbReference type="NCBI Taxonomy" id="52770"/>
    <lineage>
        <taxon>Bacteria</taxon>
        <taxon>Bacillati</taxon>
        <taxon>Actinomycetota</taxon>
        <taxon>Actinomycetes</taxon>
        <taxon>Actinomycetales</taxon>
        <taxon>Actinomycetaceae</taxon>
        <taxon>Buchananella</taxon>
    </lineage>
</organism>
<feature type="transmembrane region" description="Helical" evidence="1">
    <location>
        <begin position="6"/>
        <end position="28"/>
    </location>
</feature>
<keyword evidence="1" id="KW-1133">Transmembrane helix</keyword>
<evidence type="ECO:0000313" key="2">
    <source>
        <dbReference type="EMBL" id="OKL51524.1"/>
    </source>
</evidence>
<dbReference type="OrthoDB" id="3216131at2"/>
<name>A0A1Q5PVA1_9ACTO</name>
<dbReference type="Pfam" id="PF02325">
    <property type="entry name" value="CCB3_YggT"/>
    <property type="match status" value="1"/>
</dbReference>
<proteinExistence type="predicted"/>
<dbReference type="EMBL" id="MQVS01000006">
    <property type="protein sequence ID" value="OKL51524.1"/>
    <property type="molecule type" value="Genomic_DNA"/>
</dbReference>
<dbReference type="Proteomes" id="UP000185612">
    <property type="component" value="Unassembled WGS sequence"/>
</dbReference>
<keyword evidence="1" id="KW-0812">Transmembrane</keyword>
<dbReference type="GO" id="GO:0016020">
    <property type="term" value="C:membrane"/>
    <property type="evidence" value="ECO:0007669"/>
    <property type="project" value="InterPro"/>
</dbReference>
<reference evidence="3" key="1">
    <citation type="submission" date="2016-12" db="EMBL/GenBank/DDBJ databases">
        <authorList>
            <person name="Meng X."/>
        </authorList>
    </citation>
    <scope>NUCLEOTIDE SEQUENCE [LARGE SCALE GENOMIC DNA]</scope>
    <source>
        <strain evidence="3">DSM 20732</strain>
    </source>
</reference>